<keyword evidence="10" id="KW-1185">Reference proteome</keyword>
<evidence type="ECO:0000256" key="5">
    <source>
        <dbReference type="ARBA" id="ARBA00022989"/>
    </source>
</evidence>
<dbReference type="InterPro" id="IPR035952">
    <property type="entry name" value="Rhomboid-like_sf"/>
</dbReference>
<dbReference type="InterPro" id="IPR050925">
    <property type="entry name" value="Rhomboid_protease_S54"/>
</dbReference>
<dbReference type="RefSeq" id="WP_085496319.1">
    <property type="nucleotide sequence ID" value="NZ_FXAZ01000005.1"/>
</dbReference>
<feature type="domain" description="Peptidase S54 rhomboid" evidence="8">
    <location>
        <begin position="59"/>
        <end position="193"/>
    </location>
</feature>
<evidence type="ECO:0000256" key="3">
    <source>
        <dbReference type="ARBA" id="ARBA00022692"/>
    </source>
</evidence>
<dbReference type="OrthoDB" id="9813074at2"/>
<dbReference type="AlphaFoldDB" id="A0A1X7LJ46"/>
<dbReference type="EMBL" id="FXAZ01000005">
    <property type="protein sequence ID" value="SMG53524.1"/>
    <property type="molecule type" value="Genomic_DNA"/>
</dbReference>
<keyword evidence="3 7" id="KW-0812">Transmembrane</keyword>
<feature type="transmembrane region" description="Helical" evidence="7">
    <location>
        <begin position="124"/>
        <end position="145"/>
    </location>
</feature>
<name>A0A1X7LJ46_9BACL</name>
<keyword evidence="5 7" id="KW-1133">Transmembrane helix</keyword>
<gene>
    <name evidence="9" type="ORF">SAMN06295960_3511</name>
</gene>
<dbReference type="Pfam" id="PF01694">
    <property type="entry name" value="Rhomboid"/>
    <property type="match status" value="1"/>
</dbReference>
<dbReference type="SUPFAM" id="SSF144091">
    <property type="entry name" value="Rhomboid-like"/>
    <property type="match status" value="1"/>
</dbReference>
<organism evidence="9 10">
    <name type="scientific">Paenibacillus aquistagni</name>
    <dbReference type="NCBI Taxonomy" id="1852522"/>
    <lineage>
        <taxon>Bacteria</taxon>
        <taxon>Bacillati</taxon>
        <taxon>Bacillota</taxon>
        <taxon>Bacilli</taxon>
        <taxon>Bacillales</taxon>
        <taxon>Paenibacillaceae</taxon>
        <taxon>Paenibacillus</taxon>
    </lineage>
</organism>
<accession>A0A1X7LJ46</accession>
<proteinExistence type="inferred from homology"/>
<evidence type="ECO:0000256" key="7">
    <source>
        <dbReference type="SAM" id="Phobius"/>
    </source>
</evidence>
<comment type="subcellular location">
    <subcellularLocation>
        <location evidence="1">Membrane</location>
        <topology evidence="1">Multi-pass membrane protein</topology>
    </subcellularLocation>
</comment>
<protein>
    <submittedName>
        <fullName evidence="9">Membrane associated serine protease, rhomboid family</fullName>
    </submittedName>
</protein>
<evidence type="ECO:0000313" key="10">
    <source>
        <dbReference type="Proteomes" id="UP000193834"/>
    </source>
</evidence>
<feature type="transmembrane region" description="Helical" evidence="7">
    <location>
        <begin position="64"/>
        <end position="88"/>
    </location>
</feature>
<evidence type="ECO:0000256" key="6">
    <source>
        <dbReference type="ARBA" id="ARBA00023136"/>
    </source>
</evidence>
<feature type="transmembrane region" description="Helical" evidence="7">
    <location>
        <begin position="179"/>
        <end position="197"/>
    </location>
</feature>
<sequence>MIFIRYENWRSYLKQFPVTSALIVVNIVMFIILAMNGGSTNGETLLRFGAVLKWEPFVEQTWRLVSAMFLHIGFEHLLFNMFALFVFAPPLERILGHVRYALLYVLSGIVGNAFSVYASEWGTLMAGASSAIYGLYGAYLFIAIFHRQALDEASRKTLYIILGLGVVQSFLMTNISWSAHLGGLAAGFILFAAMRWIHRR</sequence>
<reference evidence="9 10" key="1">
    <citation type="submission" date="2017-04" db="EMBL/GenBank/DDBJ databases">
        <authorList>
            <person name="Afonso C.L."/>
            <person name="Miller P.J."/>
            <person name="Scott M.A."/>
            <person name="Spackman E."/>
            <person name="Goraichik I."/>
            <person name="Dimitrov K.M."/>
            <person name="Suarez D.L."/>
            <person name="Swayne D.E."/>
        </authorList>
    </citation>
    <scope>NUCLEOTIDE SEQUENCE [LARGE SCALE GENOMIC DNA]</scope>
    <source>
        <strain evidence="9 10">11</strain>
    </source>
</reference>
<dbReference type="GO" id="GO:0004252">
    <property type="term" value="F:serine-type endopeptidase activity"/>
    <property type="evidence" value="ECO:0007669"/>
    <property type="project" value="InterPro"/>
</dbReference>
<evidence type="ECO:0000256" key="1">
    <source>
        <dbReference type="ARBA" id="ARBA00004141"/>
    </source>
</evidence>
<dbReference type="GO" id="GO:0016020">
    <property type="term" value="C:membrane"/>
    <property type="evidence" value="ECO:0007669"/>
    <property type="project" value="UniProtKB-SubCell"/>
</dbReference>
<dbReference type="Gene3D" id="1.20.1540.10">
    <property type="entry name" value="Rhomboid-like"/>
    <property type="match status" value="1"/>
</dbReference>
<evidence type="ECO:0000313" key="9">
    <source>
        <dbReference type="EMBL" id="SMG53524.1"/>
    </source>
</evidence>
<feature type="transmembrane region" description="Helical" evidence="7">
    <location>
        <begin position="100"/>
        <end position="118"/>
    </location>
</feature>
<dbReference type="PANTHER" id="PTHR43731">
    <property type="entry name" value="RHOMBOID PROTEASE"/>
    <property type="match status" value="1"/>
</dbReference>
<keyword evidence="6 7" id="KW-0472">Membrane</keyword>
<dbReference type="GO" id="GO:0006508">
    <property type="term" value="P:proteolysis"/>
    <property type="evidence" value="ECO:0007669"/>
    <property type="project" value="UniProtKB-KW"/>
</dbReference>
<comment type="similarity">
    <text evidence="2">Belongs to the peptidase S54 family.</text>
</comment>
<evidence type="ECO:0000259" key="8">
    <source>
        <dbReference type="Pfam" id="PF01694"/>
    </source>
</evidence>
<feature type="transmembrane region" description="Helical" evidence="7">
    <location>
        <begin position="157"/>
        <end position="173"/>
    </location>
</feature>
<evidence type="ECO:0000256" key="2">
    <source>
        <dbReference type="ARBA" id="ARBA00009045"/>
    </source>
</evidence>
<feature type="transmembrane region" description="Helical" evidence="7">
    <location>
        <begin position="12"/>
        <end position="35"/>
    </location>
</feature>
<evidence type="ECO:0000256" key="4">
    <source>
        <dbReference type="ARBA" id="ARBA00022801"/>
    </source>
</evidence>
<keyword evidence="4" id="KW-0378">Hydrolase</keyword>
<dbReference type="Proteomes" id="UP000193834">
    <property type="component" value="Unassembled WGS sequence"/>
</dbReference>
<dbReference type="PANTHER" id="PTHR43731:SF14">
    <property type="entry name" value="PRESENILIN-ASSOCIATED RHOMBOID-LIKE PROTEIN, MITOCHONDRIAL"/>
    <property type="match status" value="1"/>
</dbReference>
<keyword evidence="9" id="KW-0645">Protease</keyword>
<dbReference type="InterPro" id="IPR022764">
    <property type="entry name" value="Peptidase_S54_rhomboid_dom"/>
</dbReference>
<dbReference type="STRING" id="1852522.SAMN06295960_3511"/>